<keyword evidence="5" id="KW-0663">Pyridoxal phosphate</keyword>
<dbReference type="Gene3D" id="3.40.640.10">
    <property type="entry name" value="Type I PLP-dependent aspartate aminotransferase-like (Major domain)"/>
    <property type="match status" value="1"/>
</dbReference>
<comment type="cofactor">
    <cofactor evidence="1 7">
        <name>pyridoxal 5'-phosphate</name>
        <dbReference type="ChEBI" id="CHEBI:597326"/>
    </cofactor>
</comment>
<organism evidence="9 10">
    <name type="scientific">Sneathiella chinensis</name>
    <dbReference type="NCBI Taxonomy" id="349750"/>
    <lineage>
        <taxon>Bacteria</taxon>
        <taxon>Pseudomonadati</taxon>
        <taxon>Pseudomonadota</taxon>
        <taxon>Alphaproteobacteria</taxon>
        <taxon>Sneathiellales</taxon>
        <taxon>Sneathiellaceae</taxon>
        <taxon>Sneathiella</taxon>
    </lineage>
</organism>
<comment type="similarity">
    <text evidence="2 7">Belongs to the class-I pyridoxal-phosphate-dependent aminotransferase family.</text>
</comment>
<dbReference type="InterPro" id="IPR015421">
    <property type="entry name" value="PyrdxlP-dep_Trfase_major"/>
</dbReference>
<proteinExistence type="inferred from homology"/>
<evidence type="ECO:0000256" key="2">
    <source>
        <dbReference type="ARBA" id="ARBA00007441"/>
    </source>
</evidence>
<evidence type="ECO:0000256" key="7">
    <source>
        <dbReference type="RuleBase" id="RU000481"/>
    </source>
</evidence>
<accession>A0ABQ5U7C8</accession>
<evidence type="ECO:0000256" key="3">
    <source>
        <dbReference type="ARBA" id="ARBA00022576"/>
    </source>
</evidence>
<evidence type="ECO:0000256" key="1">
    <source>
        <dbReference type="ARBA" id="ARBA00001933"/>
    </source>
</evidence>
<dbReference type="EMBL" id="BSNF01000008">
    <property type="protein sequence ID" value="GLQ07060.1"/>
    <property type="molecule type" value="Genomic_DNA"/>
</dbReference>
<dbReference type="PANTHER" id="PTHR46383:SF2">
    <property type="entry name" value="AMINOTRANSFERASE"/>
    <property type="match status" value="1"/>
</dbReference>
<reference evidence="9" key="2">
    <citation type="submission" date="2023-01" db="EMBL/GenBank/DDBJ databases">
        <title>Draft genome sequence of Sneathiella chinensis strain NBRC 103408.</title>
        <authorList>
            <person name="Sun Q."/>
            <person name="Mori K."/>
        </authorList>
    </citation>
    <scope>NUCLEOTIDE SEQUENCE</scope>
    <source>
        <strain evidence="9">NBRC 103408</strain>
    </source>
</reference>
<dbReference type="InterPro" id="IPR015424">
    <property type="entry name" value="PyrdxlP-dep_Trfase"/>
</dbReference>
<reference evidence="9" key="1">
    <citation type="journal article" date="2014" name="Int. J. Syst. Evol. Microbiol.">
        <title>Complete genome of a new Firmicutes species belonging to the dominant human colonic microbiota ('Ruminococcus bicirculans') reveals two chromosomes and a selective capacity to utilize plant glucans.</title>
        <authorList>
            <consortium name="NISC Comparative Sequencing Program"/>
            <person name="Wegmann U."/>
            <person name="Louis P."/>
            <person name="Goesmann A."/>
            <person name="Henrissat B."/>
            <person name="Duncan S.H."/>
            <person name="Flint H.J."/>
        </authorList>
    </citation>
    <scope>NUCLEOTIDE SEQUENCE</scope>
    <source>
        <strain evidence="9">NBRC 103408</strain>
    </source>
</reference>
<dbReference type="RefSeq" id="WP_206374584.1">
    <property type="nucleotide sequence ID" value="NZ_BSNF01000008.1"/>
</dbReference>
<dbReference type="Proteomes" id="UP001161409">
    <property type="component" value="Unassembled WGS sequence"/>
</dbReference>
<sequence>MKSAKRGNVPPFFAMEVLKAANKREAEGKVVYHMEIGQPATSAPSKVTEAAEKALRDTSIGYTEALGIPPLRKAIADHYGRMYNIDLDPARVVVTTGSSTGFMLSFLSLFNAGDRVVLADPGYPAYRNILSSLDIEAVGIPTGPETNFQPSPALIDAVPGPLHGLLVASPSNPTGTMLSPTELSALVDYCRDRDMHFISDEIYHGLTYSGEAKSALSYTDDVVVINSFSKYFSMTGWRLGWMIVPEALVGTIERLSQSLFISAPSLSQYAAIAAFDCTDELEGYRENYTRNRAILLEELPKMGLDKLASADGAFYIYADVSHLTDDSMEFCKRMLAETGVAATPGLDFDPNRGQAYVRFSFAGSTESVKGAIEALRGWL</sequence>
<dbReference type="PROSITE" id="PS00105">
    <property type="entry name" value="AA_TRANSFER_CLASS_1"/>
    <property type="match status" value="1"/>
</dbReference>
<evidence type="ECO:0000259" key="8">
    <source>
        <dbReference type="Pfam" id="PF00155"/>
    </source>
</evidence>
<dbReference type="InterPro" id="IPR004838">
    <property type="entry name" value="NHTrfase_class1_PyrdxlP-BS"/>
</dbReference>
<gene>
    <name evidence="9" type="ORF">GCM10007924_22810</name>
</gene>
<dbReference type="PANTHER" id="PTHR46383">
    <property type="entry name" value="ASPARTATE AMINOTRANSFERASE"/>
    <property type="match status" value="1"/>
</dbReference>
<evidence type="ECO:0000256" key="4">
    <source>
        <dbReference type="ARBA" id="ARBA00022679"/>
    </source>
</evidence>
<keyword evidence="10" id="KW-1185">Reference proteome</keyword>
<feature type="domain" description="Aminotransferase class I/classII large" evidence="8">
    <location>
        <begin position="34"/>
        <end position="375"/>
    </location>
</feature>
<dbReference type="Pfam" id="PF00155">
    <property type="entry name" value="Aminotran_1_2"/>
    <property type="match status" value="1"/>
</dbReference>
<evidence type="ECO:0000256" key="6">
    <source>
        <dbReference type="ARBA" id="ARBA00049185"/>
    </source>
</evidence>
<dbReference type="InterPro" id="IPR050596">
    <property type="entry name" value="AspAT/PAT-like"/>
</dbReference>
<evidence type="ECO:0000313" key="9">
    <source>
        <dbReference type="EMBL" id="GLQ07060.1"/>
    </source>
</evidence>
<comment type="catalytic activity">
    <reaction evidence="6">
        <text>L-aspartate + 2-oxoglutarate = oxaloacetate + L-glutamate</text>
        <dbReference type="Rhea" id="RHEA:21824"/>
        <dbReference type="ChEBI" id="CHEBI:16452"/>
        <dbReference type="ChEBI" id="CHEBI:16810"/>
        <dbReference type="ChEBI" id="CHEBI:29985"/>
        <dbReference type="ChEBI" id="CHEBI:29991"/>
        <dbReference type="EC" id="2.6.1.1"/>
    </reaction>
</comment>
<evidence type="ECO:0000256" key="5">
    <source>
        <dbReference type="ARBA" id="ARBA00022898"/>
    </source>
</evidence>
<dbReference type="SUPFAM" id="SSF53383">
    <property type="entry name" value="PLP-dependent transferases"/>
    <property type="match status" value="1"/>
</dbReference>
<dbReference type="CDD" id="cd00609">
    <property type="entry name" value="AAT_like"/>
    <property type="match status" value="1"/>
</dbReference>
<protein>
    <recommendedName>
        <fullName evidence="7">Aminotransferase</fullName>
        <ecNumber evidence="7">2.6.1.-</ecNumber>
    </recommendedName>
</protein>
<evidence type="ECO:0000313" key="10">
    <source>
        <dbReference type="Proteomes" id="UP001161409"/>
    </source>
</evidence>
<dbReference type="GO" id="GO:0008483">
    <property type="term" value="F:transaminase activity"/>
    <property type="evidence" value="ECO:0007669"/>
    <property type="project" value="UniProtKB-KW"/>
</dbReference>
<name>A0ABQ5U7C8_9PROT</name>
<keyword evidence="4 7" id="KW-0808">Transferase</keyword>
<dbReference type="EC" id="2.6.1.-" evidence="7"/>
<keyword evidence="3 7" id="KW-0032">Aminotransferase</keyword>
<comment type="caution">
    <text evidence="9">The sequence shown here is derived from an EMBL/GenBank/DDBJ whole genome shotgun (WGS) entry which is preliminary data.</text>
</comment>
<dbReference type="InterPro" id="IPR004839">
    <property type="entry name" value="Aminotransferase_I/II_large"/>
</dbReference>